<dbReference type="KEGG" id="bbe:BBR47_07310"/>
<gene>
    <name evidence="2" type="ordered locus">BBR47_07310</name>
</gene>
<organism evidence="2 3">
    <name type="scientific">Brevibacillus brevis (strain 47 / JCM 6285 / NBRC 100599)</name>
    <dbReference type="NCBI Taxonomy" id="358681"/>
    <lineage>
        <taxon>Bacteria</taxon>
        <taxon>Bacillati</taxon>
        <taxon>Bacillota</taxon>
        <taxon>Bacilli</taxon>
        <taxon>Bacillales</taxon>
        <taxon>Paenibacillaceae</taxon>
        <taxon>Brevibacillus</taxon>
    </lineage>
</organism>
<proteinExistence type="predicted"/>
<dbReference type="HOGENOM" id="CLU_110161_2_0_9"/>
<accession>C0Z4I1</accession>
<reference evidence="2 3" key="1">
    <citation type="submission" date="2005-03" db="EMBL/GenBank/DDBJ databases">
        <title>Brevibacillus brevis strain 47, complete genome.</title>
        <authorList>
            <person name="Hosoyama A."/>
            <person name="Yamada R."/>
            <person name="Hongo Y."/>
            <person name="Terui Y."/>
            <person name="Ankai A."/>
            <person name="Masuyama W."/>
            <person name="Sekiguchi M."/>
            <person name="Takeda T."/>
            <person name="Asano K."/>
            <person name="Ohji S."/>
            <person name="Ichikawa N."/>
            <person name="Narita S."/>
            <person name="Aoki N."/>
            <person name="Miura H."/>
            <person name="Matsushita S."/>
            <person name="Sekigawa T."/>
            <person name="Yamagata H."/>
            <person name="Yoshikawa H."/>
            <person name="Udaka S."/>
            <person name="Tanikawa S."/>
            <person name="Fujita N."/>
        </authorList>
    </citation>
    <scope>NUCLEOTIDE SEQUENCE [LARGE SCALE GENOMIC DNA]</scope>
    <source>
        <strain evidence="3">47 / JCM 6285 / NBRC 100599</strain>
    </source>
</reference>
<dbReference type="STRING" id="358681.BBR47_07310"/>
<dbReference type="Proteomes" id="UP000001877">
    <property type="component" value="Chromosome"/>
</dbReference>
<feature type="compositionally biased region" description="Pro residues" evidence="1">
    <location>
        <begin position="23"/>
        <end position="35"/>
    </location>
</feature>
<dbReference type="AlphaFoldDB" id="C0Z4I1"/>
<evidence type="ECO:0000313" key="2">
    <source>
        <dbReference type="EMBL" id="BAH41708.1"/>
    </source>
</evidence>
<keyword evidence="3" id="KW-1185">Reference proteome</keyword>
<sequence length="100" mass="11289">MAFRPPLGPPPGQPPGTQQVPQPLTPPPSFIPPQPAPFRIDPGAIEGCLFRFTYLWLANGEQFWFFPVFVGSRSIAGFRWTGRTWRRTGFDLRLIIAFTC</sequence>
<evidence type="ECO:0000313" key="3">
    <source>
        <dbReference type="Proteomes" id="UP000001877"/>
    </source>
</evidence>
<dbReference type="eggNOG" id="ENOG5032RKH">
    <property type="taxonomic scope" value="Bacteria"/>
</dbReference>
<name>C0Z4I1_BREBN</name>
<dbReference type="EMBL" id="AP008955">
    <property type="protein sequence ID" value="BAH41708.1"/>
    <property type="molecule type" value="Genomic_DNA"/>
</dbReference>
<dbReference type="RefSeq" id="WP_012684471.1">
    <property type="nucleotide sequence ID" value="NC_012491.1"/>
</dbReference>
<feature type="region of interest" description="Disordered" evidence="1">
    <location>
        <begin position="1"/>
        <end position="35"/>
    </location>
</feature>
<feature type="compositionally biased region" description="Pro residues" evidence="1">
    <location>
        <begin position="1"/>
        <end position="14"/>
    </location>
</feature>
<evidence type="ECO:0000256" key="1">
    <source>
        <dbReference type="SAM" id="MobiDB-lite"/>
    </source>
</evidence>
<evidence type="ECO:0008006" key="4">
    <source>
        <dbReference type="Google" id="ProtNLM"/>
    </source>
</evidence>
<protein>
    <recommendedName>
        <fullName evidence="4">Transporter</fullName>
    </recommendedName>
</protein>